<proteinExistence type="predicted"/>
<evidence type="ECO:0000259" key="1">
    <source>
        <dbReference type="PROSITE" id="PS51644"/>
    </source>
</evidence>
<organism evidence="2 3">
    <name type="scientific">Blastococcus goldschmidtiae</name>
    <dbReference type="NCBI Taxonomy" id="3075546"/>
    <lineage>
        <taxon>Bacteria</taxon>
        <taxon>Bacillati</taxon>
        <taxon>Actinomycetota</taxon>
        <taxon>Actinomycetes</taxon>
        <taxon>Geodermatophilales</taxon>
        <taxon>Geodermatophilaceae</taxon>
        <taxon>Blastococcus</taxon>
    </lineage>
</organism>
<dbReference type="CDD" id="cd11297">
    <property type="entry name" value="PIN_LabA-like_N_1"/>
    <property type="match status" value="1"/>
</dbReference>
<feature type="domain" description="HTH OST-type" evidence="1">
    <location>
        <begin position="207"/>
        <end position="283"/>
    </location>
</feature>
<dbReference type="InterPro" id="IPR021139">
    <property type="entry name" value="NYN"/>
</dbReference>
<dbReference type="InterPro" id="IPR025605">
    <property type="entry name" value="OST-HTH/LOTUS_dom"/>
</dbReference>
<dbReference type="RefSeq" id="WP_311346566.1">
    <property type="nucleotide sequence ID" value="NZ_JAVREI010000016.1"/>
</dbReference>
<dbReference type="InterPro" id="IPR041966">
    <property type="entry name" value="LOTUS-like"/>
</dbReference>
<comment type="caution">
    <text evidence="2">The sequence shown here is derived from an EMBL/GenBank/DDBJ whole genome shotgun (WGS) entry which is preliminary data.</text>
</comment>
<sequence>MGERRETGPGVGAERRPSSPGGYVVDGLARVAVSIDADNLSSRAASVVVTETAQHGTLAVKRAYGDWAGPHLTGWRPELAKHAITPVQQFAWVKGKNATDTALIIDAMDLLYAGHIDVFCLVSSDSDFTRLALRLRESGRRVYGIGRRTTSQAFTNACDRFTFVEVLLGQPLDAVEANGRDAVTSGTAGVGAATAAGDEPDPSAPPELPAVEEVVVPAIDAAVREDGWAPLATVGWHIVAAHPTFDARNYGYAKLGELVATLTSVEMRREQTSSGAVHVFVRRLRS</sequence>
<gene>
    <name evidence="2" type="ORF">RM425_17830</name>
</gene>
<dbReference type="Pfam" id="PF12872">
    <property type="entry name" value="OST-HTH"/>
    <property type="match status" value="1"/>
</dbReference>
<dbReference type="CDD" id="cd10146">
    <property type="entry name" value="LabA_like_C"/>
    <property type="match status" value="1"/>
</dbReference>
<keyword evidence="3" id="KW-1185">Reference proteome</keyword>
<dbReference type="Pfam" id="PF01936">
    <property type="entry name" value="NYN"/>
    <property type="match status" value="1"/>
</dbReference>
<dbReference type="Gene3D" id="3.30.420.610">
    <property type="entry name" value="LOTUS domain-like"/>
    <property type="match status" value="1"/>
</dbReference>
<dbReference type="PANTHER" id="PTHR35811:SF1">
    <property type="entry name" value="HTH OST-TYPE DOMAIN-CONTAINING PROTEIN"/>
    <property type="match status" value="1"/>
</dbReference>
<protein>
    <submittedName>
        <fullName evidence="2">NYN domain-containing protein</fullName>
    </submittedName>
</protein>
<evidence type="ECO:0000313" key="2">
    <source>
        <dbReference type="EMBL" id="MDT0277762.1"/>
    </source>
</evidence>
<dbReference type="EMBL" id="JAVREI010000016">
    <property type="protein sequence ID" value="MDT0277762.1"/>
    <property type="molecule type" value="Genomic_DNA"/>
</dbReference>
<dbReference type="Proteomes" id="UP001183222">
    <property type="component" value="Unassembled WGS sequence"/>
</dbReference>
<reference evidence="3" key="1">
    <citation type="submission" date="2023-07" db="EMBL/GenBank/DDBJ databases">
        <title>30 novel species of actinomycetes from the DSMZ collection.</title>
        <authorList>
            <person name="Nouioui I."/>
        </authorList>
    </citation>
    <scope>NUCLEOTIDE SEQUENCE [LARGE SCALE GENOMIC DNA]</scope>
    <source>
        <strain evidence="3">DSM 46792</strain>
    </source>
</reference>
<dbReference type="Gene3D" id="3.40.50.1010">
    <property type="entry name" value="5'-nuclease"/>
    <property type="match status" value="1"/>
</dbReference>
<accession>A0ABU2KC46</accession>
<evidence type="ECO:0000313" key="3">
    <source>
        <dbReference type="Proteomes" id="UP001183222"/>
    </source>
</evidence>
<dbReference type="PROSITE" id="PS51644">
    <property type="entry name" value="HTH_OST"/>
    <property type="match status" value="1"/>
</dbReference>
<name>A0ABU2KC46_9ACTN</name>
<dbReference type="PANTHER" id="PTHR35811">
    <property type="entry name" value="SLR1870 PROTEIN"/>
    <property type="match status" value="1"/>
</dbReference>